<protein>
    <submittedName>
        <fullName evidence="1">Unnamed protein product</fullName>
    </submittedName>
</protein>
<dbReference type="Proteomes" id="UP001165063">
    <property type="component" value="Unassembled WGS sequence"/>
</dbReference>
<keyword evidence="2" id="KW-1185">Reference proteome</keyword>
<evidence type="ECO:0000313" key="2">
    <source>
        <dbReference type="Proteomes" id="UP001165063"/>
    </source>
</evidence>
<sequence length="97" mass="11562">MNELPLNSVRYIEYQSGEIAHNPEFILIADCKKNSEWIQHNPLVKQAKDFVELHNDDETVEEFLRSYWDSINYSLKSKFSLERRARKRTIEQAVISF</sequence>
<gene>
    <name evidence="1" type="ORF">Amon01_000965000</name>
</gene>
<proteinExistence type="predicted"/>
<accession>A0A9W6T5C9</accession>
<reference evidence="1" key="1">
    <citation type="submission" date="2023-04" db="EMBL/GenBank/DDBJ databases">
        <title>Ambrosiozyma monospora NBRC 1965.</title>
        <authorList>
            <person name="Ichikawa N."/>
            <person name="Sato H."/>
            <person name="Tonouchi N."/>
        </authorList>
    </citation>
    <scope>NUCLEOTIDE SEQUENCE</scope>
    <source>
        <strain evidence="1">NBRC 1965</strain>
    </source>
</reference>
<dbReference type="AlphaFoldDB" id="A0A9W6T5C9"/>
<organism evidence="1 2">
    <name type="scientific">Ambrosiozyma monospora</name>
    <name type="common">Yeast</name>
    <name type="synonym">Endomycopsis monosporus</name>
    <dbReference type="NCBI Taxonomy" id="43982"/>
    <lineage>
        <taxon>Eukaryota</taxon>
        <taxon>Fungi</taxon>
        <taxon>Dikarya</taxon>
        <taxon>Ascomycota</taxon>
        <taxon>Saccharomycotina</taxon>
        <taxon>Pichiomycetes</taxon>
        <taxon>Pichiales</taxon>
        <taxon>Pichiaceae</taxon>
        <taxon>Ambrosiozyma</taxon>
    </lineage>
</organism>
<evidence type="ECO:0000313" key="1">
    <source>
        <dbReference type="EMBL" id="GME77394.1"/>
    </source>
</evidence>
<name>A0A9W6T5C9_AMBMO</name>
<dbReference type="EMBL" id="BSXU01012527">
    <property type="protein sequence ID" value="GME77394.1"/>
    <property type="molecule type" value="Genomic_DNA"/>
</dbReference>
<comment type="caution">
    <text evidence="1">The sequence shown here is derived from an EMBL/GenBank/DDBJ whole genome shotgun (WGS) entry which is preliminary data.</text>
</comment>